<accession>A0A2T9YGQ1</accession>
<dbReference type="Proteomes" id="UP000245383">
    <property type="component" value="Unassembled WGS sequence"/>
</dbReference>
<organism evidence="1 2">
    <name type="scientific">Smittium simulii</name>
    <dbReference type="NCBI Taxonomy" id="133385"/>
    <lineage>
        <taxon>Eukaryota</taxon>
        <taxon>Fungi</taxon>
        <taxon>Fungi incertae sedis</taxon>
        <taxon>Zoopagomycota</taxon>
        <taxon>Kickxellomycotina</taxon>
        <taxon>Harpellomycetes</taxon>
        <taxon>Harpellales</taxon>
        <taxon>Legeriomycetaceae</taxon>
        <taxon>Smittium</taxon>
    </lineage>
</organism>
<dbReference type="AlphaFoldDB" id="A0A2T9YGQ1"/>
<gene>
    <name evidence="1" type="ORF">BB561_004348</name>
</gene>
<evidence type="ECO:0000313" key="1">
    <source>
        <dbReference type="EMBL" id="PVU91538.1"/>
    </source>
</evidence>
<evidence type="ECO:0000313" key="2">
    <source>
        <dbReference type="Proteomes" id="UP000245383"/>
    </source>
</evidence>
<keyword evidence="2" id="KW-1185">Reference proteome</keyword>
<name>A0A2T9YGQ1_9FUNG</name>
<proteinExistence type="predicted"/>
<reference evidence="1 2" key="1">
    <citation type="journal article" date="2018" name="MBio">
        <title>Comparative Genomics Reveals the Core Gene Toolbox for the Fungus-Insect Symbiosis.</title>
        <authorList>
            <person name="Wang Y."/>
            <person name="Stata M."/>
            <person name="Wang W."/>
            <person name="Stajich J.E."/>
            <person name="White M.M."/>
            <person name="Moncalvo J.M."/>
        </authorList>
    </citation>
    <scope>NUCLEOTIDE SEQUENCE [LARGE SCALE GENOMIC DNA]</scope>
    <source>
        <strain evidence="1 2">SWE-8-4</strain>
    </source>
</reference>
<dbReference type="EMBL" id="MBFR01000196">
    <property type="protein sequence ID" value="PVU91538.1"/>
    <property type="molecule type" value="Genomic_DNA"/>
</dbReference>
<feature type="non-terminal residue" evidence="1">
    <location>
        <position position="240"/>
    </location>
</feature>
<evidence type="ECO:0008006" key="3">
    <source>
        <dbReference type="Google" id="ProtNLM"/>
    </source>
</evidence>
<sequence length="240" mass="27323">MDMDMDMLQLEAKNIVNHNYYAVLADFNTFSESNITPAWNDITTAPKTTPNNKAVSIDTKLISKPLNKSWNNYDFIYTNNTSVVVPVSKTAISTTPNNYSGISLISRLTKLIARLLSIKLNTLNSKYNTLYKKQTSFRAKKKIGFIDFKKAYDCVPHLSDAANYKRRVRQECLAPQIMFDIYVNNIFNGITGVLVSKIDNKIPGILYADDAVIPSESADELQKLFDILIKWCKRWDMNVN</sequence>
<dbReference type="PANTHER" id="PTHR47027:SF20">
    <property type="entry name" value="REVERSE TRANSCRIPTASE-LIKE PROTEIN WITH RNA-DIRECTED DNA POLYMERASE DOMAIN"/>
    <property type="match status" value="1"/>
</dbReference>
<dbReference type="OrthoDB" id="5534248at2759"/>
<protein>
    <recommendedName>
        <fullName evidence="3">Reverse transcriptase domain-containing protein</fullName>
    </recommendedName>
</protein>
<comment type="caution">
    <text evidence="1">The sequence shown here is derived from an EMBL/GenBank/DDBJ whole genome shotgun (WGS) entry which is preliminary data.</text>
</comment>
<dbReference type="PANTHER" id="PTHR47027">
    <property type="entry name" value="REVERSE TRANSCRIPTASE DOMAIN-CONTAINING PROTEIN"/>
    <property type="match status" value="1"/>
</dbReference>